<gene>
    <name evidence="3" type="ORF">PIB30_099410</name>
</gene>
<keyword evidence="2" id="KW-0812">Transmembrane</keyword>
<comment type="caution">
    <text evidence="3">The sequence shown here is derived from an EMBL/GenBank/DDBJ whole genome shotgun (WGS) entry which is preliminary data.</text>
</comment>
<dbReference type="Proteomes" id="UP001341840">
    <property type="component" value="Unassembled WGS sequence"/>
</dbReference>
<keyword evidence="2" id="KW-1133">Transmembrane helix</keyword>
<proteinExistence type="predicted"/>
<evidence type="ECO:0000313" key="4">
    <source>
        <dbReference type="Proteomes" id="UP001341840"/>
    </source>
</evidence>
<dbReference type="EMBL" id="JASCZI010032863">
    <property type="protein sequence ID" value="MED6128593.1"/>
    <property type="molecule type" value="Genomic_DNA"/>
</dbReference>
<feature type="compositionally biased region" description="Acidic residues" evidence="1">
    <location>
        <begin position="91"/>
        <end position="120"/>
    </location>
</feature>
<evidence type="ECO:0000256" key="2">
    <source>
        <dbReference type="SAM" id="Phobius"/>
    </source>
</evidence>
<keyword evidence="2" id="KW-0472">Membrane</keyword>
<organism evidence="3 4">
    <name type="scientific">Stylosanthes scabra</name>
    <dbReference type="NCBI Taxonomy" id="79078"/>
    <lineage>
        <taxon>Eukaryota</taxon>
        <taxon>Viridiplantae</taxon>
        <taxon>Streptophyta</taxon>
        <taxon>Embryophyta</taxon>
        <taxon>Tracheophyta</taxon>
        <taxon>Spermatophyta</taxon>
        <taxon>Magnoliopsida</taxon>
        <taxon>eudicotyledons</taxon>
        <taxon>Gunneridae</taxon>
        <taxon>Pentapetalae</taxon>
        <taxon>rosids</taxon>
        <taxon>fabids</taxon>
        <taxon>Fabales</taxon>
        <taxon>Fabaceae</taxon>
        <taxon>Papilionoideae</taxon>
        <taxon>50 kb inversion clade</taxon>
        <taxon>dalbergioids sensu lato</taxon>
        <taxon>Dalbergieae</taxon>
        <taxon>Pterocarpus clade</taxon>
        <taxon>Stylosanthes</taxon>
    </lineage>
</organism>
<dbReference type="PANTHER" id="PTHR37753:SF1">
    <property type="entry name" value="OS01G0940600 PROTEIN"/>
    <property type="match status" value="1"/>
</dbReference>
<evidence type="ECO:0000313" key="3">
    <source>
        <dbReference type="EMBL" id="MED6128593.1"/>
    </source>
</evidence>
<evidence type="ECO:0000256" key="1">
    <source>
        <dbReference type="SAM" id="MobiDB-lite"/>
    </source>
</evidence>
<evidence type="ECO:0008006" key="5">
    <source>
        <dbReference type="Google" id="ProtNLM"/>
    </source>
</evidence>
<dbReference type="PANTHER" id="PTHR37753">
    <property type="entry name" value="OS01G0940600 PROTEIN"/>
    <property type="match status" value="1"/>
</dbReference>
<keyword evidence="4" id="KW-1185">Reference proteome</keyword>
<reference evidence="3 4" key="1">
    <citation type="journal article" date="2023" name="Plants (Basel)">
        <title>Bridging the Gap: Combining Genomics and Transcriptomics Approaches to Understand Stylosanthes scabra, an Orphan Legume from the Brazilian Caatinga.</title>
        <authorList>
            <person name="Ferreira-Neto J.R.C."/>
            <person name="da Silva M.D."/>
            <person name="Binneck E."/>
            <person name="de Melo N.F."/>
            <person name="da Silva R.H."/>
            <person name="de Melo A.L.T.M."/>
            <person name="Pandolfi V."/>
            <person name="Bustamante F.O."/>
            <person name="Brasileiro-Vidal A.C."/>
            <person name="Benko-Iseppon A.M."/>
        </authorList>
    </citation>
    <scope>NUCLEOTIDE SEQUENCE [LARGE SCALE GENOMIC DNA]</scope>
    <source>
        <tissue evidence="3">Leaves</tissue>
    </source>
</reference>
<sequence>MATFFHLSNSLSSPLPFFRTPQPFPIPPPLRRTHRASTVAPPRAGPTSSSIAFAIGLPLSLLAVTVLTSLRIANKLDQQFYEEMAMNEAIMEADEDYEDDDEDEDYYNDADDEGADDDAETPIQQEPALPRTRNRPIREA</sequence>
<feature type="region of interest" description="Disordered" evidence="1">
    <location>
        <begin position="89"/>
        <end position="140"/>
    </location>
</feature>
<name>A0ABU6RWS1_9FABA</name>
<feature type="transmembrane region" description="Helical" evidence="2">
    <location>
        <begin position="51"/>
        <end position="70"/>
    </location>
</feature>
<protein>
    <recommendedName>
        <fullName evidence="5">High chlorophyll fluorescence 153</fullName>
    </recommendedName>
</protein>
<accession>A0ABU6RWS1</accession>